<dbReference type="GO" id="GO:0005737">
    <property type="term" value="C:cytoplasm"/>
    <property type="evidence" value="ECO:0007669"/>
    <property type="project" value="TreeGrafter"/>
</dbReference>
<dbReference type="AlphaFoldDB" id="G5JHR9"/>
<dbReference type="OrthoDB" id="9807064at2"/>
<dbReference type="Pfam" id="PF08279">
    <property type="entry name" value="HTH_11"/>
    <property type="match status" value="1"/>
</dbReference>
<reference evidence="3 4" key="1">
    <citation type="journal article" date="2012" name="BMC Genomics">
        <title>Comparative genomic analysis of the genus Staphylococcus including Staphylococcus aureus and its newly described sister species Staphylococcus simiae.</title>
        <authorList>
            <person name="Suzuki H."/>
            <person name="Lefebure T."/>
            <person name="Pavinski Bitar P."/>
            <person name="Stanhope M.J."/>
        </authorList>
    </citation>
    <scope>NUCLEOTIDE SEQUENCE [LARGE SCALE GENOMIC DNA]</scope>
    <source>
        <strain evidence="3 4">CCM 7213</strain>
    </source>
</reference>
<dbReference type="GO" id="GO:0009249">
    <property type="term" value="P:protein lipoylation"/>
    <property type="evidence" value="ECO:0007669"/>
    <property type="project" value="UniProtKB-ARBA"/>
</dbReference>
<comment type="caution">
    <text evidence="3">The sequence shown here is derived from an EMBL/GenBank/DDBJ whole genome shotgun (WGS) entry which is preliminary data.</text>
</comment>
<dbReference type="GO" id="GO:0016740">
    <property type="term" value="F:transferase activity"/>
    <property type="evidence" value="ECO:0007669"/>
    <property type="project" value="UniProtKB-ARBA"/>
</dbReference>
<dbReference type="Gene3D" id="1.10.10.10">
    <property type="entry name" value="Winged helix-like DNA-binding domain superfamily/Winged helix DNA-binding domain"/>
    <property type="match status" value="1"/>
</dbReference>
<dbReference type="PROSITE" id="PS51733">
    <property type="entry name" value="BPL_LPL_CATALYTIC"/>
    <property type="match status" value="1"/>
</dbReference>
<keyword evidence="1" id="KW-0436">Ligase</keyword>
<dbReference type="Proteomes" id="UP000005413">
    <property type="component" value="Unassembled WGS sequence"/>
</dbReference>
<dbReference type="InterPro" id="IPR036390">
    <property type="entry name" value="WH_DNA-bd_sf"/>
</dbReference>
<dbReference type="RefSeq" id="WP_002463076.1">
    <property type="nucleotide sequence ID" value="NZ_AEUN01000347.1"/>
</dbReference>
<dbReference type="Pfam" id="PF03099">
    <property type="entry name" value="BPL_LplA_LipB"/>
    <property type="match status" value="1"/>
</dbReference>
<dbReference type="SUPFAM" id="SSF55681">
    <property type="entry name" value="Class II aaRS and biotin synthetases"/>
    <property type="match status" value="1"/>
</dbReference>
<dbReference type="InterPro" id="IPR004408">
    <property type="entry name" value="Biotin_CoA_COase_ligase"/>
</dbReference>
<dbReference type="EMBL" id="AEUN01000347">
    <property type="protein sequence ID" value="EHJ08288.1"/>
    <property type="molecule type" value="Genomic_DNA"/>
</dbReference>
<feature type="non-terminal residue" evidence="3">
    <location>
        <position position="208"/>
    </location>
</feature>
<dbReference type="PANTHER" id="PTHR12835">
    <property type="entry name" value="BIOTIN PROTEIN LIGASE"/>
    <property type="match status" value="1"/>
</dbReference>
<dbReference type="NCBIfam" id="TIGR00121">
    <property type="entry name" value="birA_ligase"/>
    <property type="match status" value="1"/>
</dbReference>
<dbReference type="PANTHER" id="PTHR12835:SF5">
    <property type="entry name" value="BIOTIN--PROTEIN LIGASE"/>
    <property type="match status" value="1"/>
</dbReference>
<gene>
    <name evidence="3" type="ORF">SS7213T_05006</name>
</gene>
<dbReference type="InterPro" id="IPR013196">
    <property type="entry name" value="HTH_11"/>
</dbReference>
<dbReference type="CDD" id="cd16442">
    <property type="entry name" value="BPL"/>
    <property type="match status" value="1"/>
</dbReference>
<dbReference type="SUPFAM" id="SSF46785">
    <property type="entry name" value="Winged helix' DNA-binding domain"/>
    <property type="match status" value="1"/>
</dbReference>
<dbReference type="GO" id="GO:0004077">
    <property type="term" value="F:biotin--[biotin carboxyl-carrier protein] ligase activity"/>
    <property type="evidence" value="ECO:0007669"/>
    <property type="project" value="InterPro"/>
</dbReference>
<dbReference type="Gene3D" id="3.30.930.10">
    <property type="entry name" value="Bira Bifunctional Protein, Domain 2"/>
    <property type="match status" value="1"/>
</dbReference>
<evidence type="ECO:0000259" key="2">
    <source>
        <dbReference type="PROSITE" id="PS51733"/>
    </source>
</evidence>
<proteinExistence type="predicted"/>
<name>G5JHR9_9STAP</name>
<sequence>MSKYSQQVLQLLYHSQPDYISGQKIAEQLDISRTAVKKVIDQLKAQGCDIDSVNHKGHILKALPNQWYPGIVAEMTSTSNLFDFCEVYDTIDSTQLAAKKSLVGNDQQFFVLSDEQTQGRGRFKRYWSSTKGQGLWMSVVLRPNVPFSMISQFNLFIALGIRDAIQQFSVDPVKIKWPNDIYIEKGKVCGFLTEMVANHDGIEAIICG</sequence>
<dbReference type="InterPro" id="IPR036388">
    <property type="entry name" value="WH-like_DNA-bd_sf"/>
</dbReference>
<dbReference type="InterPro" id="IPR045864">
    <property type="entry name" value="aa-tRNA-synth_II/BPL/LPL"/>
</dbReference>
<protein>
    <submittedName>
        <fullName evidence="3">BirA bifunctional protein</fullName>
    </submittedName>
</protein>
<evidence type="ECO:0000256" key="1">
    <source>
        <dbReference type="ARBA" id="ARBA00022598"/>
    </source>
</evidence>
<evidence type="ECO:0000313" key="4">
    <source>
        <dbReference type="Proteomes" id="UP000005413"/>
    </source>
</evidence>
<dbReference type="InterPro" id="IPR004143">
    <property type="entry name" value="BPL_LPL_catalytic"/>
</dbReference>
<accession>G5JHR9</accession>
<feature type="domain" description="BPL/LPL catalytic" evidence="2">
    <location>
        <begin position="76"/>
        <end position="208"/>
    </location>
</feature>
<evidence type="ECO:0000313" key="3">
    <source>
        <dbReference type="EMBL" id="EHJ08288.1"/>
    </source>
</evidence>
<keyword evidence="4" id="KW-1185">Reference proteome</keyword>
<organism evidence="3 4">
    <name type="scientific">Staphylococcus simiae CCM 7213 = CCUG 51256</name>
    <dbReference type="NCBI Taxonomy" id="911238"/>
    <lineage>
        <taxon>Bacteria</taxon>
        <taxon>Bacillati</taxon>
        <taxon>Bacillota</taxon>
        <taxon>Bacilli</taxon>
        <taxon>Bacillales</taxon>
        <taxon>Staphylococcaceae</taxon>
        <taxon>Staphylococcus</taxon>
    </lineage>
</organism>